<gene>
    <name evidence="1" type="ORF">GCM10022421_26100</name>
</gene>
<evidence type="ECO:0000313" key="2">
    <source>
        <dbReference type="Proteomes" id="UP001501479"/>
    </source>
</evidence>
<accession>A0ABP7EDL0</accession>
<dbReference type="EMBL" id="BAABDS010000038">
    <property type="protein sequence ID" value="GAA3716997.1"/>
    <property type="molecule type" value="Genomic_DNA"/>
</dbReference>
<organism evidence="1 2">
    <name type="scientific">Oceanisphaera sediminis</name>
    <dbReference type="NCBI Taxonomy" id="981381"/>
    <lineage>
        <taxon>Bacteria</taxon>
        <taxon>Pseudomonadati</taxon>
        <taxon>Pseudomonadota</taxon>
        <taxon>Gammaproteobacteria</taxon>
        <taxon>Aeromonadales</taxon>
        <taxon>Aeromonadaceae</taxon>
        <taxon>Oceanisphaera</taxon>
    </lineage>
</organism>
<proteinExistence type="predicted"/>
<protein>
    <submittedName>
        <fullName evidence="1">Uncharacterized protein</fullName>
    </submittedName>
</protein>
<name>A0ABP7EDL0_9GAMM</name>
<dbReference type="Proteomes" id="UP001501479">
    <property type="component" value="Unassembled WGS sequence"/>
</dbReference>
<evidence type="ECO:0000313" key="1">
    <source>
        <dbReference type="EMBL" id="GAA3716997.1"/>
    </source>
</evidence>
<reference evidence="2" key="1">
    <citation type="journal article" date="2019" name="Int. J. Syst. Evol. Microbiol.">
        <title>The Global Catalogue of Microorganisms (GCM) 10K type strain sequencing project: providing services to taxonomists for standard genome sequencing and annotation.</title>
        <authorList>
            <consortium name="The Broad Institute Genomics Platform"/>
            <consortium name="The Broad Institute Genome Sequencing Center for Infectious Disease"/>
            <person name="Wu L."/>
            <person name="Ma J."/>
        </authorList>
    </citation>
    <scope>NUCLEOTIDE SEQUENCE [LARGE SCALE GENOMIC DNA]</scope>
    <source>
        <strain evidence="2">JCM 17329</strain>
    </source>
</reference>
<sequence>MFRVKPHIAITKKLGGVTGLTDGALDRVYVCNAFYGYSTCGEVHLNVRLRSGGGYCGSYNARTVTASHVIYLKIDH</sequence>
<comment type="caution">
    <text evidence="1">The sequence shown here is derived from an EMBL/GenBank/DDBJ whole genome shotgun (WGS) entry which is preliminary data.</text>
</comment>
<keyword evidence="2" id="KW-1185">Reference proteome</keyword>